<name>D8PBD4_9BACT</name>
<reference evidence="1 2" key="1">
    <citation type="journal article" date="2010" name="Proc. Natl. Acad. Sci. U.S.A.">
        <title>A Nitrospira metagenome illuminates the physiology and evolution of globally important nitrite-oxidizing bacteria.</title>
        <authorList>
            <person name="Lucker S."/>
            <person name="Wagner M."/>
            <person name="Maixner F."/>
            <person name="Pelletier E."/>
            <person name="Koch H."/>
            <person name="Vacherie B."/>
            <person name="Rattei T."/>
            <person name="Sinninghe Damste J."/>
            <person name="Spieck E."/>
            <person name="Le Paslier D."/>
            <person name="Daims H."/>
        </authorList>
    </citation>
    <scope>NUCLEOTIDE SEQUENCE [LARGE SCALE GENOMIC DNA]</scope>
</reference>
<dbReference type="KEGG" id="nde:NIDE0776"/>
<proteinExistence type="predicted"/>
<evidence type="ECO:0000313" key="1">
    <source>
        <dbReference type="EMBL" id="CBK40543.1"/>
    </source>
</evidence>
<sequence length="39" mass="4268">MQRETMIEVYKTTQKLSNECTKAGTATEEETGGAESSAR</sequence>
<organism evidence="1 2">
    <name type="scientific">Nitrospira defluvii</name>
    <dbReference type="NCBI Taxonomy" id="330214"/>
    <lineage>
        <taxon>Bacteria</taxon>
        <taxon>Pseudomonadati</taxon>
        <taxon>Nitrospirota</taxon>
        <taxon>Nitrospiria</taxon>
        <taxon>Nitrospirales</taxon>
        <taxon>Nitrospiraceae</taxon>
        <taxon>Nitrospira</taxon>
    </lineage>
</organism>
<dbReference type="HOGENOM" id="CLU_3306519_0_0_0"/>
<keyword evidence="2" id="KW-1185">Reference proteome</keyword>
<gene>
    <name evidence="1" type="ORF">NIDE0776</name>
</gene>
<protein>
    <submittedName>
        <fullName evidence="1">Uncharacterized protein</fullName>
    </submittedName>
</protein>
<accession>D8PBD4</accession>
<dbReference type="AlphaFoldDB" id="D8PBD4"/>
<evidence type="ECO:0000313" key="2">
    <source>
        <dbReference type="Proteomes" id="UP000001660"/>
    </source>
</evidence>
<dbReference type="Proteomes" id="UP000001660">
    <property type="component" value="Chromosome"/>
</dbReference>
<dbReference type="STRING" id="330214.NIDE0776"/>
<dbReference type="EMBL" id="FP929003">
    <property type="protein sequence ID" value="CBK40543.1"/>
    <property type="molecule type" value="Genomic_DNA"/>
</dbReference>